<dbReference type="AlphaFoldDB" id="A0A146KDF0"/>
<dbReference type="SUPFAM" id="SSF47862">
    <property type="entry name" value="Saposin"/>
    <property type="match status" value="4"/>
</dbReference>
<feature type="domain" description="Saposin B-type" evidence="3">
    <location>
        <begin position="14"/>
        <end position="96"/>
    </location>
</feature>
<dbReference type="Pfam" id="PF05184">
    <property type="entry name" value="SapB_1"/>
    <property type="match status" value="1"/>
</dbReference>
<dbReference type="PANTHER" id="PTHR11480">
    <property type="entry name" value="SAPOSIN-RELATED"/>
    <property type="match status" value="1"/>
</dbReference>
<sequence length="352" mass="40325">TSYMLYIILSIQKESLGCRVCKQGIDTVYELLENGATKEAIEQFLEGVCNLFDDVETKQVCKSFIDTEYDKLIKFLENSYSSEVICTLLSACDYPHPPIHSGCDACLVGFGFLEDLWSYKPTEEMIEIALQYVCNIFPSGNSRNECVAFIDREFENLIDWVDKEFPPQFMCTAVGACDFPFDPVEDGLCLFCEGAMTFIYDFFEFDEQNGAEVIAVVLDYICLIFPEGESRQMCDELIEQEAQKFIDFIEHEFPPENICILVGACESNITPVYDTECEFCEIFYQFALDMLDFEPSIEAIEHLLEYICDIFPGTLKTVCQRFVDNKWEHLLELLNEEYPADIACQVMGACVE</sequence>
<dbReference type="InterPro" id="IPR011001">
    <property type="entry name" value="Saposin-like"/>
</dbReference>
<dbReference type="Pfam" id="PF03489">
    <property type="entry name" value="SapB_2"/>
    <property type="match status" value="2"/>
</dbReference>
<dbReference type="InterPro" id="IPR008139">
    <property type="entry name" value="SaposinB_dom"/>
</dbReference>
<evidence type="ECO:0000256" key="2">
    <source>
        <dbReference type="ARBA" id="ARBA00023180"/>
    </source>
</evidence>
<feature type="domain" description="Saposin B-type" evidence="3">
    <location>
        <begin position="99"/>
        <end position="181"/>
    </location>
</feature>
<dbReference type="EMBL" id="GDID01001823">
    <property type="protein sequence ID" value="JAP94783.1"/>
    <property type="molecule type" value="Transcribed_RNA"/>
</dbReference>
<evidence type="ECO:0000259" key="3">
    <source>
        <dbReference type="PROSITE" id="PS50015"/>
    </source>
</evidence>
<feature type="domain" description="Saposin B-type" evidence="3">
    <location>
        <begin position="185"/>
        <end position="269"/>
    </location>
</feature>
<reference evidence="4" key="1">
    <citation type="submission" date="2015-07" db="EMBL/GenBank/DDBJ databases">
        <title>Adaptation to a free-living lifestyle via gene acquisitions in the diplomonad Trepomonas sp. PC1.</title>
        <authorList>
            <person name="Xu F."/>
            <person name="Jerlstrom-Hultqvist J."/>
            <person name="Kolisko M."/>
            <person name="Simpson A.G.B."/>
            <person name="Roger A.J."/>
            <person name="Svard S.G."/>
            <person name="Andersson J.O."/>
        </authorList>
    </citation>
    <scope>NUCLEOTIDE SEQUENCE</scope>
    <source>
        <strain evidence="4">PC1</strain>
    </source>
</reference>
<gene>
    <name evidence="4" type="ORF">TPC1_12442</name>
</gene>
<dbReference type="InterPro" id="IPR051428">
    <property type="entry name" value="Sphingo_Act-Surfact_Prot"/>
</dbReference>
<keyword evidence="1" id="KW-1015">Disulfide bond</keyword>
<feature type="non-terminal residue" evidence="4">
    <location>
        <position position="1"/>
    </location>
</feature>
<dbReference type="InterPro" id="IPR008138">
    <property type="entry name" value="SapB_2"/>
</dbReference>
<evidence type="ECO:0000256" key="1">
    <source>
        <dbReference type="ARBA" id="ARBA00023157"/>
    </source>
</evidence>
<dbReference type="GO" id="GO:0006629">
    <property type="term" value="P:lipid metabolic process"/>
    <property type="evidence" value="ECO:0007669"/>
    <property type="project" value="InterPro"/>
</dbReference>
<dbReference type="SMART" id="SM00741">
    <property type="entry name" value="SapB"/>
    <property type="match status" value="4"/>
</dbReference>
<organism evidence="4">
    <name type="scientific">Trepomonas sp. PC1</name>
    <dbReference type="NCBI Taxonomy" id="1076344"/>
    <lineage>
        <taxon>Eukaryota</taxon>
        <taxon>Metamonada</taxon>
        <taxon>Diplomonadida</taxon>
        <taxon>Hexamitidae</taxon>
        <taxon>Hexamitinae</taxon>
        <taxon>Trepomonas</taxon>
    </lineage>
</organism>
<accession>A0A146KDF0</accession>
<dbReference type="Gene3D" id="1.10.225.10">
    <property type="entry name" value="Saposin-like"/>
    <property type="match status" value="4"/>
</dbReference>
<dbReference type="PROSITE" id="PS50015">
    <property type="entry name" value="SAP_B"/>
    <property type="match status" value="4"/>
</dbReference>
<name>A0A146KDF0_9EUKA</name>
<protein>
    <submittedName>
        <fullName evidence="4">Saposin, putative</fullName>
    </submittedName>
</protein>
<evidence type="ECO:0000313" key="4">
    <source>
        <dbReference type="EMBL" id="JAP94783.1"/>
    </source>
</evidence>
<keyword evidence="2" id="KW-0325">Glycoprotein</keyword>
<proteinExistence type="predicted"/>
<dbReference type="InterPro" id="IPR007856">
    <property type="entry name" value="SapB_1"/>
</dbReference>
<feature type="domain" description="Saposin B-type" evidence="3">
    <location>
        <begin position="273"/>
        <end position="352"/>
    </location>
</feature>